<feature type="region of interest" description="Disordered" evidence="1">
    <location>
        <begin position="94"/>
        <end position="205"/>
    </location>
</feature>
<organism evidence="2 3">
    <name type="scientific">Symbiodinium microadriaticum</name>
    <name type="common">Dinoflagellate</name>
    <name type="synonym">Zooxanthella microadriatica</name>
    <dbReference type="NCBI Taxonomy" id="2951"/>
    <lineage>
        <taxon>Eukaryota</taxon>
        <taxon>Sar</taxon>
        <taxon>Alveolata</taxon>
        <taxon>Dinophyceae</taxon>
        <taxon>Suessiales</taxon>
        <taxon>Symbiodiniaceae</taxon>
        <taxon>Symbiodinium</taxon>
    </lineage>
</organism>
<reference evidence="2 3" key="1">
    <citation type="submission" date="2016-02" db="EMBL/GenBank/DDBJ databases">
        <title>Genome analysis of coral dinoflagellate symbionts highlights evolutionary adaptations to a symbiotic lifestyle.</title>
        <authorList>
            <person name="Aranda M."/>
            <person name="Li Y."/>
            <person name="Liew Y.J."/>
            <person name="Baumgarten S."/>
            <person name="Simakov O."/>
            <person name="Wilson M."/>
            <person name="Piel J."/>
            <person name="Ashoor H."/>
            <person name="Bougouffa S."/>
            <person name="Bajic V.B."/>
            <person name="Ryu T."/>
            <person name="Ravasi T."/>
            <person name="Bayer T."/>
            <person name="Micklem G."/>
            <person name="Kim H."/>
            <person name="Bhak J."/>
            <person name="Lajeunesse T.C."/>
            <person name="Voolstra C.R."/>
        </authorList>
    </citation>
    <scope>NUCLEOTIDE SEQUENCE [LARGE SCALE GENOMIC DNA]</scope>
    <source>
        <strain evidence="2 3">CCMP2467</strain>
    </source>
</reference>
<keyword evidence="3" id="KW-1185">Reference proteome</keyword>
<evidence type="ECO:0000313" key="3">
    <source>
        <dbReference type="Proteomes" id="UP000186817"/>
    </source>
</evidence>
<feature type="compositionally biased region" description="Basic and acidic residues" evidence="1">
    <location>
        <begin position="145"/>
        <end position="161"/>
    </location>
</feature>
<feature type="compositionally biased region" description="Basic and acidic residues" evidence="1">
    <location>
        <begin position="104"/>
        <end position="113"/>
    </location>
</feature>
<dbReference type="Proteomes" id="UP000186817">
    <property type="component" value="Unassembled WGS sequence"/>
</dbReference>
<dbReference type="AlphaFoldDB" id="A0A1Q9BQX2"/>
<protein>
    <submittedName>
        <fullName evidence="2">Uncharacterized protein</fullName>
    </submittedName>
</protein>
<gene>
    <name evidence="2" type="ORF">AK812_SmicGene47860</name>
</gene>
<sequence>MASVVREGVARAEFVRERVVRAVVLPCGTKGNFRGEVYEFAEPVQAEDGLSTPGTFFWLFRWVVDFLGGNQIPNFGGRMRATLLGRMTDLLADGLSSSEEDEKPLEKEVKEEDVREEAEDSARPKAKVPIADQHMTVSSVMTRLSDAKRKSKGGAEEDGARRKSRRKGDEDVDMEVTKEELDSDEGPEQEAGRGDSSDEETAPAPLLRGDFSLSSVCLLAWLSQLMVKGPRAGSRWMLEAAEIKARCRAFLQALCDTFWQNVQGEVFQVVQGQLSVEVLAAAEGKVATKIFAKKKTVEVVEAMVVLQGDATRRSLSMDRRRLAEKLFSRLLQSLAKAIDGSRGQEIWTATKVESLEQL</sequence>
<evidence type="ECO:0000256" key="1">
    <source>
        <dbReference type="SAM" id="MobiDB-lite"/>
    </source>
</evidence>
<evidence type="ECO:0000313" key="2">
    <source>
        <dbReference type="EMBL" id="OLP73061.1"/>
    </source>
</evidence>
<dbReference type="OrthoDB" id="10506127at2759"/>
<proteinExistence type="predicted"/>
<accession>A0A1Q9BQX2</accession>
<feature type="non-terminal residue" evidence="2">
    <location>
        <position position="358"/>
    </location>
</feature>
<comment type="caution">
    <text evidence="2">The sequence shown here is derived from an EMBL/GenBank/DDBJ whole genome shotgun (WGS) entry which is preliminary data.</text>
</comment>
<dbReference type="EMBL" id="LSRX01006513">
    <property type="protein sequence ID" value="OLP73061.1"/>
    <property type="molecule type" value="Genomic_DNA"/>
</dbReference>
<name>A0A1Q9BQX2_SYMMI</name>